<dbReference type="AlphaFoldDB" id="A0A7M7KEM0"/>
<dbReference type="Proteomes" id="UP000594260">
    <property type="component" value="Unplaced"/>
</dbReference>
<proteinExistence type="predicted"/>
<name>A0A7M7KEM0_VARDE</name>
<evidence type="ECO:0000313" key="2">
    <source>
        <dbReference type="EnsemblMetazoa" id="XP_022664589"/>
    </source>
</evidence>
<evidence type="ECO:0000313" key="3">
    <source>
        <dbReference type="Proteomes" id="UP000594260"/>
    </source>
</evidence>
<dbReference type="OrthoDB" id="6531930at2759"/>
<dbReference type="GeneID" id="111251823"/>
<feature type="compositionally biased region" description="Polar residues" evidence="1">
    <location>
        <begin position="262"/>
        <end position="271"/>
    </location>
</feature>
<sequence>MSSSILASHNASALTALDKEQGEVCQGVIKKLFPAKRYGFVVLECIHHIGEAHFNYSDLLMDDRDKNALCVGWRLQFTVVSQDRPTAHCEYRAQAVRAFPVMVIQCEVYDASKEPLEFISSEIGNKRIFCYKKYFNGKVEGSTSRETCRAAISWNQLKAPQPLASHCSQDTPAVPNTPGQHTRTPHKTPERKTIRRDVSSLGFPHTLASTPASVKNSISNVHIDRTRLKGYQLSSGDLPSGRSLHTVLSGPRRPDDIGAPYSHSNPTSTPKAERNFQSWMITPGIDDVSTNTSVDALQREDQSAKHNVWFDLRTPQDVWNRRVVTTPRNLCEEFTACDNTLDSPLPTSKANFTGMDDACSRYRSQVISVSLADGLKQGIPTTCSASCDNMLLQQSSLDGISQYDTNAKNVDPVGSRRLFPSSLGTPQLNTLGFNVQHMHKNNLAFDSVLDPYQDFSTTRTPLTSYSVQVNALRPSEHALSKAQFDAMLGDFDAGSIATRGQTGQNH</sequence>
<evidence type="ECO:0000256" key="1">
    <source>
        <dbReference type="SAM" id="MobiDB-lite"/>
    </source>
</evidence>
<dbReference type="EnsemblMetazoa" id="XM_022808854">
    <property type="protein sequence ID" value="XP_022664589"/>
    <property type="gene ID" value="LOC111251823"/>
</dbReference>
<feature type="region of interest" description="Disordered" evidence="1">
    <location>
        <begin position="252"/>
        <end position="271"/>
    </location>
</feature>
<dbReference type="KEGG" id="vde:111251823"/>
<keyword evidence="3" id="KW-1185">Reference proteome</keyword>
<organism evidence="2 3">
    <name type="scientific">Varroa destructor</name>
    <name type="common">Honeybee mite</name>
    <dbReference type="NCBI Taxonomy" id="109461"/>
    <lineage>
        <taxon>Eukaryota</taxon>
        <taxon>Metazoa</taxon>
        <taxon>Ecdysozoa</taxon>
        <taxon>Arthropoda</taxon>
        <taxon>Chelicerata</taxon>
        <taxon>Arachnida</taxon>
        <taxon>Acari</taxon>
        <taxon>Parasitiformes</taxon>
        <taxon>Mesostigmata</taxon>
        <taxon>Gamasina</taxon>
        <taxon>Dermanyssoidea</taxon>
        <taxon>Varroidae</taxon>
        <taxon>Varroa</taxon>
    </lineage>
</organism>
<protein>
    <submittedName>
        <fullName evidence="2">Uncharacterized protein</fullName>
    </submittedName>
</protein>
<feature type="region of interest" description="Disordered" evidence="1">
    <location>
        <begin position="164"/>
        <end position="192"/>
    </location>
</feature>
<accession>A0A7M7KEM0</accession>
<dbReference type="InParanoid" id="A0A7M7KEM0"/>
<dbReference type="RefSeq" id="XP_022664589.1">
    <property type="nucleotide sequence ID" value="XM_022808854.1"/>
</dbReference>
<reference evidence="2" key="1">
    <citation type="submission" date="2021-01" db="UniProtKB">
        <authorList>
            <consortium name="EnsemblMetazoa"/>
        </authorList>
    </citation>
    <scope>IDENTIFICATION</scope>
</reference>